<feature type="transmembrane region" description="Helical" evidence="1">
    <location>
        <begin position="158"/>
        <end position="179"/>
    </location>
</feature>
<feature type="transmembrane region" description="Helical" evidence="1">
    <location>
        <begin position="23"/>
        <end position="45"/>
    </location>
</feature>
<reference evidence="2" key="1">
    <citation type="journal article" date="2020" name="Nat. Commun.">
        <title>Large-scale genome sequencing of mycorrhizal fungi provides insights into the early evolution of symbiotic traits.</title>
        <authorList>
            <person name="Miyauchi S."/>
            <person name="Kiss E."/>
            <person name="Kuo A."/>
            <person name="Drula E."/>
            <person name="Kohler A."/>
            <person name="Sanchez-Garcia M."/>
            <person name="Morin E."/>
            <person name="Andreopoulos B."/>
            <person name="Barry K.W."/>
            <person name="Bonito G."/>
            <person name="Buee M."/>
            <person name="Carver A."/>
            <person name="Chen C."/>
            <person name="Cichocki N."/>
            <person name="Clum A."/>
            <person name="Culley D."/>
            <person name="Crous P.W."/>
            <person name="Fauchery L."/>
            <person name="Girlanda M."/>
            <person name="Hayes R.D."/>
            <person name="Keri Z."/>
            <person name="LaButti K."/>
            <person name="Lipzen A."/>
            <person name="Lombard V."/>
            <person name="Magnuson J."/>
            <person name="Maillard F."/>
            <person name="Murat C."/>
            <person name="Nolan M."/>
            <person name="Ohm R.A."/>
            <person name="Pangilinan J."/>
            <person name="Pereira M.F."/>
            <person name="Perotto S."/>
            <person name="Peter M."/>
            <person name="Pfister S."/>
            <person name="Riley R."/>
            <person name="Sitrit Y."/>
            <person name="Stielow J.B."/>
            <person name="Szollosi G."/>
            <person name="Zifcakova L."/>
            <person name="Stursova M."/>
            <person name="Spatafora J.W."/>
            <person name="Tedersoo L."/>
            <person name="Vaario L.M."/>
            <person name="Yamada A."/>
            <person name="Yan M."/>
            <person name="Wang P."/>
            <person name="Xu J."/>
            <person name="Bruns T."/>
            <person name="Baldrian P."/>
            <person name="Vilgalys R."/>
            <person name="Dunand C."/>
            <person name="Henrissat B."/>
            <person name="Grigoriev I.V."/>
            <person name="Hibbett D."/>
            <person name="Nagy L.G."/>
            <person name="Martin F.M."/>
        </authorList>
    </citation>
    <scope>NUCLEOTIDE SEQUENCE</scope>
    <source>
        <strain evidence="2">UP504</strain>
    </source>
</reference>
<evidence type="ECO:0000313" key="2">
    <source>
        <dbReference type="EMBL" id="KAF9514275.1"/>
    </source>
</evidence>
<sequence length="379" mass="42375">MAVFDPNNWNTSLQNNFALRSGILLIAEVGSVSFIAVTILLVISICNAIKHYRRHGGWGSSLQPVSLLFLIAMFMDRQVWVCRRGGAIANSVEQYTSHRNIFSARWAFNGKVTEGSYCATQAVMKQIGEGGAGWFTTAIAVMTFVQTMFPGKLNRSQAHWLAMAMIVFIFLFLSLTITLPAMTIPHYYGDTGAWCWISDTSRGGVKTQDREATVKSDRRRHREAIAMLWYPIAYTAEVFPISLVRFLQWDPKAPRVHHGYIILAALLPASSGVINVLLWLLTGRRFGFSDPHEGDEEEDCRQVSYMMHMLSPVPGRTLPPVSGGMLSPGGRGLHFRAATAGGEWHFSQPSFPEDPPVAHRVCIPEPYEWMPSRERELGL</sequence>
<evidence type="ECO:0000256" key="1">
    <source>
        <dbReference type="SAM" id="Phobius"/>
    </source>
</evidence>
<keyword evidence="1" id="KW-0472">Membrane</keyword>
<comment type="caution">
    <text evidence="2">The sequence shown here is derived from an EMBL/GenBank/DDBJ whole genome shotgun (WGS) entry which is preliminary data.</text>
</comment>
<dbReference type="SUPFAM" id="SSF81321">
    <property type="entry name" value="Family A G protein-coupled receptor-like"/>
    <property type="match status" value="1"/>
</dbReference>
<dbReference type="EMBL" id="MU128962">
    <property type="protein sequence ID" value="KAF9514275.1"/>
    <property type="molecule type" value="Genomic_DNA"/>
</dbReference>
<keyword evidence="1" id="KW-0812">Transmembrane</keyword>
<organism evidence="2 3">
    <name type="scientific">Hydnum rufescens UP504</name>
    <dbReference type="NCBI Taxonomy" id="1448309"/>
    <lineage>
        <taxon>Eukaryota</taxon>
        <taxon>Fungi</taxon>
        <taxon>Dikarya</taxon>
        <taxon>Basidiomycota</taxon>
        <taxon>Agaricomycotina</taxon>
        <taxon>Agaricomycetes</taxon>
        <taxon>Cantharellales</taxon>
        <taxon>Hydnaceae</taxon>
        <taxon>Hydnum</taxon>
    </lineage>
</organism>
<keyword evidence="1" id="KW-1133">Transmembrane helix</keyword>
<protein>
    <recommendedName>
        <fullName evidence="4">Glucose receptor Git3 N-terminal domain-containing protein</fullName>
    </recommendedName>
</protein>
<name>A0A9P6AZL3_9AGAM</name>
<evidence type="ECO:0000313" key="3">
    <source>
        <dbReference type="Proteomes" id="UP000886523"/>
    </source>
</evidence>
<feature type="transmembrane region" description="Helical" evidence="1">
    <location>
        <begin position="259"/>
        <end position="281"/>
    </location>
</feature>
<dbReference type="AlphaFoldDB" id="A0A9P6AZL3"/>
<proteinExistence type="predicted"/>
<gene>
    <name evidence="2" type="ORF">BS47DRAFT_1392552</name>
</gene>
<accession>A0A9P6AZL3</accession>
<dbReference type="OrthoDB" id="100006at2759"/>
<evidence type="ECO:0008006" key="4">
    <source>
        <dbReference type="Google" id="ProtNLM"/>
    </source>
</evidence>
<dbReference type="Proteomes" id="UP000886523">
    <property type="component" value="Unassembled WGS sequence"/>
</dbReference>
<keyword evidence="3" id="KW-1185">Reference proteome</keyword>
<feature type="transmembrane region" description="Helical" evidence="1">
    <location>
        <begin position="228"/>
        <end position="247"/>
    </location>
</feature>